<reference evidence="4 5" key="1">
    <citation type="submission" date="2012-08" db="EMBL/GenBank/DDBJ databases">
        <title>Draft Genome Sequences of Lactobacillus equicursoris CIP 110162T, isolated from thoroughbred racehorse feces and Lactobacillus sp. CRBIP 24.137 isolated from urine of human.</title>
        <authorList>
            <person name="Cousin S."/>
            <person name="Loux V."/>
            <person name="Ma L."/>
            <person name="Creno S."/>
            <person name="Clermont D."/>
            <person name="Bizet C."/>
            <person name="Bouchier C."/>
        </authorList>
    </citation>
    <scope>NUCLEOTIDE SEQUENCE [LARGE SCALE GENOMIC DNA]</scope>
    <source>
        <strain evidence="4 5">66c</strain>
    </source>
</reference>
<dbReference type="NCBIfam" id="TIGR01847">
    <property type="entry name" value="bacteriocin_sig"/>
    <property type="match status" value="1"/>
</dbReference>
<evidence type="ECO:0000313" key="4">
    <source>
        <dbReference type="EMBL" id="CCK83037.1"/>
    </source>
</evidence>
<dbReference type="RefSeq" id="WP_009557582.1">
    <property type="nucleotide sequence ID" value="NZ_CALZ01000032.1"/>
</dbReference>
<name>K0NDW4_9LACO</name>
<dbReference type="InterPro" id="IPR010133">
    <property type="entry name" value="Bacteriocin_signal_seq"/>
</dbReference>
<evidence type="ECO:0000256" key="2">
    <source>
        <dbReference type="ARBA" id="ARBA00023022"/>
    </source>
</evidence>
<evidence type="ECO:0000256" key="3">
    <source>
        <dbReference type="ARBA" id="ARBA00023048"/>
    </source>
</evidence>
<evidence type="ECO:0008006" key="6">
    <source>
        <dbReference type="Google" id="ProtNLM"/>
    </source>
</evidence>
<evidence type="ECO:0000256" key="1">
    <source>
        <dbReference type="ARBA" id="ARBA00022529"/>
    </source>
</evidence>
<sequence>MKKLDKTELQKIIGGTTQSQFSTYITTSFINVRGFNTDKKRSQLYKNLFKVFRK</sequence>
<dbReference type="Proteomes" id="UP000009325">
    <property type="component" value="Unassembled WGS sequence"/>
</dbReference>
<dbReference type="AlphaFoldDB" id="K0NDW4"/>
<dbReference type="GO" id="GO:0031640">
    <property type="term" value="P:killing of cells of another organism"/>
    <property type="evidence" value="ECO:0007669"/>
    <property type="project" value="UniProtKB-KW"/>
</dbReference>
<accession>K0NDW4</accession>
<comment type="caution">
    <text evidence="4">The sequence shown here is derived from an EMBL/GenBank/DDBJ whole genome shotgun (WGS) entry which is preliminary data.</text>
</comment>
<proteinExistence type="predicted"/>
<protein>
    <recommendedName>
        <fullName evidence="6">Bacteriocin-type signal sequence</fullName>
    </recommendedName>
</protein>
<keyword evidence="2" id="KW-0044">Antibiotic</keyword>
<evidence type="ECO:0000313" key="5">
    <source>
        <dbReference type="Proteomes" id="UP000009325"/>
    </source>
</evidence>
<gene>
    <name evidence="4" type="ORF">BN146_01950</name>
</gene>
<dbReference type="EMBL" id="CALZ01000032">
    <property type="protein sequence ID" value="CCK83037.1"/>
    <property type="molecule type" value="Genomic_DNA"/>
</dbReference>
<keyword evidence="1" id="KW-0929">Antimicrobial</keyword>
<keyword evidence="3" id="KW-0078">Bacteriocin</keyword>
<dbReference type="GO" id="GO:0042742">
    <property type="term" value="P:defense response to bacterium"/>
    <property type="evidence" value="ECO:0007669"/>
    <property type="project" value="UniProtKB-KW"/>
</dbReference>
<organism evidence="4 5">
    <name type="scientific">Lactobacillus equicursoris 66c</name>
    <dbReference type="NCBI Taxonomy" id="872326"/>
    <lineage>
        <taxon>Bacteria</taxon>
        <taxon>Bacillati</taxon>
        <taxon>Bacillota</taxon>
        <taxon>Bacilli</taxon>
        <taxon>Lactobacillales</taxon>
        <taxon>Lactobacillaceae</taxon>
        <taxon>Lactobacillus</taxon>
    </lineage>
</organism>